<dbReference type="AlphaFoldDB" id="A0A158DLI2"/>
<dbReference type="SUPFAM" id="SSF56281">
    <property type="entry name" value="Metallo-hydrolase/oxidoreductase"/>
    <property type="match status" value="1"/>
</dbReference>
<accession>A0A158DLI2</accession>
<gene>
    <name evidence="1" type="ORF">AWB79_07223</name>
</gene>
<dbReference type="InterPro" id="IPR036866">
    <property type="entry name" value="RibonucZ/Hydroxyglut_hydro"/>
</dbReference>
<keyword evidence="2" id="KW-1185">Reference proteome</keyword>
<evidence type="ECO:0000313" key="1">
    <source>
        <dbReference type="EMBL" id="SAK95444.1"/>
    </source>
</evidence>
<organism evidence="1 2">
    <name type="scientific">Caballeronia hypogeia</name>
    <dbReference type="NCBI Taxonomy" id="1777140"/>
    <lineage>
        <taxon>Bacteria</taxon>
        <taxon>Pseudomonadati</taxon>
        <taxon>Pseudomonadota</taxon>
        <taxon>Betaproteobacteria</taxon>
        <taxon>Burkholderiales</taxon>
        <taxon>Burkholderiaceae</taxon>
        <taxon>Caballeronia</taxon>
    </lineage>
</organism>
<dbReference type="EMBL" id="FCOA02000049">
    <property type="protein sequence ID" value="SAK95444.1"/>
    <property type="molecule type" value="Genomic_DNA"/>
</dbReference>
<proteinExistence type="predicted"/>
<dbReference type="Gene3D" id="3.60.15.10">
    <property type="entry name" value="Ribonuclease Z/Hydroxyacylglutathione hydrolase-like"/>
    <property type="match status" value="1"/>
</dbReference>
<protein>
    <submittedName>
        <fullName evidence="1">Oxidoreductase</fullName>
    </submittedName>
</protein>
<sequence length="109" mass="12058">MIDVDIGDRALRMAEMIRPYARAEAVSGVVGVRKHVFEMTFDGALDMRFGGRRLELRHFGPGHSYGDSVCWLPDEKILFSSDLVENRCGVYAGDGYLQPGAGRSTSCSR</sequence>
<dbReference type="Proteomes" id="UP000054851">
    <property type="component" value="Unassembled WGS sequence"/>
</dbReference>
<dbReference type="STRING" id="1777140.AWB79_07223"/>
<reference evidence="1" key="1">
    <citation type="submission" date="2016-01" db="EMBL/GenBank/DDBJ databases">
        <authorList>
            <person name="Peeters C."/>
        </authorList>
    </citation>
    <scope>NUCLEOTIDE SEQUENCE</scope>
    <source>
        <strain evidence="1">LMG 29322</strain>
    </source>
</reference>
<comment type="caution">
    <text evidence="1">The sequence shown here is derived from an EMBL/GenBank/DDBJ whole genome shotgun (WGS) entry which is preliminary data.</text>
</comment>
<name>A0A158DLI2_9BURK</name>
<evidence type="ECO:0000313" key="2">
    <source>
        <dbReference type="Proteomes" id="UP000054851"/>
    </source>
</evidence>